<evidence type="ECO:0000313" key="1">
    <source>
        <dbReference type="EMBL" id="CAG6762234.1"/>
    </source>
</evidence>
<accession>A0A8D9ABB2</accession>
<sequence length="110" mass="11805">MNALNHVYLCNVPCIIESELDLKIETEHRMVLTSLDSSGLSSPSWPSPVLELCAGWAASCCTESSSPSDGSGKLAVLSFTFNRYAVTSGDAKSILLYLPSAFNSAIRSSW</sequence>
<reference evidence="1" key="1">
    <citation type="submission" date="2021-05" db="EMBL/GenBank/DDBJ databases">
        <authorList>
            <person name="Alioto T."/>
            <person name="Alioto T."/>
            <person name="Gomez Garrido J."/>
        </authorList>
    </citation>
    <scope>NUCLEOTIDE SEQUENCE</scope>
</reference>
<protein>
    <submittedName>
        <fullName evidence="1">Uncharacterized protein</fullName>
    </submittedName>
</protein>
<dbReference type="AlphaFoldDB" id="A0A8D9ABB2"/>
<dbReference type="EMBL" id="HBUF01560704">
    <property type="protein sequence ID" value="CAG6762232.1"/>
    <property type="molecule type" value="Transcribed_RNA"/>
</dbReference>
<dbReference type="EMBL" id="HBUF01560706">
    <property type="protein sequence ID" value="CAG6762236.1"/>
    <property type="molecule type" value="Transcribed_RNA"/>
</dbReference>
<proteinExistence type="predicted"/>
<dbReference type="EMBL" id="HBUF01560705">
    <property type="protein sequence ID" value="CAG6762234.1"/>
    <property type="molecule type" value="Transcribed_RNA"/>
</dbReference>
<organism evidence="1">
    <name type="scientific">Cacopsylla melanoneura</name>
    <dbReference type="NCBI Taxonomy" id="428564"/>
    <lineage>
        <taxon>Eukaryota</taxon>
        <taxon>Metazoa</taxon>
        <taxon>Ecdysozoa</taxon>
        <taxon>Arthropoda</taxon>
        <taxon>Hexapoda</taxon>
        <taxon>Insecta</taxon>
        <taxon>Pterygota</taxon>
        <taxon>Neoptera</taxon>
        <taxon>Paraneoptera</taxon>
        <taxon>Hemiptera</taxon>
        <taxon>Sternorrhyncha</taxon>
        <taxon>Psylloidea</taxon>
        <taxon>Psyllidae</taxon>
        <taxon>Psyllinae</taxon>
        <taxon>Cacopsylla</taxon>
    </lineage>
</organism>
<dbReference type="EMBL" id="HBUF01560703">
    <property type="protein sequence ID" value="CAG6762230.1"/>
    <property type="molecule type" value="Transcribed_RNA"/>
</dbReference>
<name>A0A8D9ABB2_9HEMI</name>